<protein>
    <submittedName>
        <fullName evidence="4">Gfo/Idh/MocA family oxidoreductase</fullName>
    </submittedName>
</protein>
<gene>
    <name evidence="4" type="ORF">IEN85_23575</name>
</gene>
<evidence type="ECO:0000313" key="4">
    <source>
        <dbReference type="EMBL" id="MBD5782499.1"/>
    </source>
</evidence>
<keyword evidence="5" id="KW-1185">Reference proteome</keyword>
<dbReference type="Proteomes" id="UP000622317">
    <property type="component" value="Unassembled WGS sequence"/>
</dbReference>
<comment type="caution">
    <text evidence="4">The sequence shown here is derived from an EMBL/GenBank/DDBJ whole genome shotgun (WGS) entry which is preliminary data.</text>
</comment>
<dbReference type="InterPro" id="IPR006311">
    <property type="entry name" value="TAT_signal"/>
</dbReference>
<reference evidence="4" key="1">
    <citation type="submission" date="2020-09" db="EMBL/GenBank/DDBJ databases">
        <title>Pelagicoccus enzymogenes sp. nov. with an EPS production, isolated from marine sediment.</title>
        <authorList>
            <person name="Feng X."/>
        </authorList>
    </citation>
    <scope>NUCLEOTIDE SEQUENCE</scope>
    <source>
        <strain evidence="4">NFK12</strain>
    </source>
</reference>
<dbReference type="Gene3D" id="3.30.360.10">
    <property type="entry name" value="Dihydrodipicolinate Reductase, domain 2"/>
    <property type="match status" value="1"/>
</dbReference>
<evidence type="ECO:0000259" key="2">
    <source>
        <dbReference type="Pfam" id="PF01408"/>
    </source>
</evidence>
<dbReference type="Pfam" id="PF01408">
    <property type="entry name" value="GFO_IDH_MocA"/>
    <property type="match status" value="1"/>
</dbReference>
<name>A0A927FCU4_9BACT</name>
<dbReference type="Gene3D" id="3.40.50.720">
    <property type="entry name" value="NAD(P)-binding Rossmann-like Domain"/>
    <property type="match status" value="1"/>
</dbReference>
<dbReference type="Pfam" id="PF02894">
    <property type="entry name" value="GFO_IDH_MocA_C"/>
    <property type="match status" value="1"/>
</dbReference>
<evidence type="ECO:0000256" key="1">
    <source>
        <dbReference type="SAM" id="SignalP"/>
    </source>
</evidence>
<dbReference type="InterPro" id="IPR000683">
    <property type="entry name" value="Gfo/Idh/MocA-like_OxRdtase_N"/>
</dbReference>
<feature type="domain" description="Gfo/Idh/MocA-like oxidoreductase N-terminal" evidence="2">
    <location>
        <begin position="41"/>
        <end position="161"/>
    </location>
</feature>
<evidence type="ECO:0000313" key="5">
    <source>
        <dbReference type="Proteomes" id="UP000622317"/>
    </source>
</evidence>
<dbReference type="EMBL" id="JACYFG010000061">
    <property type="protein sequence ID" value="MBD5782499.1"/>
    <property type="molecule type" value="Genomic_DNA"/>
</dbReference>
<dbReference type="SUPFAM" id="SSF55347">
    <property type="entry name" value="Glyceraldehyde-3-phosphate dehydrogenase-like, C-terminal domain"/>
    <property type="match status" value="1"/>
</dbReference>
<feature type="domain" description="Gfo/Idh/MocA-like oxidoreductase C-terminal" evidence="3">
    <location>
        <begin position="174"/>
        <end position="455"/>
    </location>
</feature>
<dbReference type="AlphaFoldDB" id="A0A927FCU4"/>
<dbReference type="InterPro" id="IPR051450">
    <property type="entry name" value="Gfo/Idh/MocA_Oxidoreductases"/>
</dbReference>
<dbReference type="InterPro" id="IPR004104">
    <property type="entry name" value="Gfo/Idh/MocA-like_OxRdtase_C"/>
</dbReference>
<evidence type="ECO:0000259" key="3">
    <source>
        <dbReference type="Pfam" id="PF02894"/>
    </source>
</evidence>
<dbReference type="SUPFAM" id="SSF51735">
    <property type="entry name" value="NAD(P)-binding Rossmann-fold domains"/>
    <property type="match status" value="1"/>
</dbReference>
<proteinExistence type="predicted"/>
<dbReference type="PANTHER" id="PTHR43377:SF2">
    <property type="entry name" value="BINDING ROSSMANN FOLD OXIDOREDUCTASE, PUTATIVE (AFU_ORTHOLOGUE AFUA_4G00560)-RELATED"/>
    <property type="match status" value="1"/>
</dbReference>
<organism evidence="4 5">
    <name type="scientific">Pelagicoccus enzymogenes</name>
    <dbReference type="NCBI Taxonomy" id="2773457"/>
    <lineage>
        <taxon>Bacteria</taxon>
        <taxon>Pseudomonadati</taxon>
        <taxon>Verrucomicrobiota</taxon>
        <taxon>Opitutia</taxon>
        <taxon>Puniceicoccales</taxon>
        <taxon>Pelagicoccaceae</taxon>
        <taxon>Pelagicoccus</taxon>
    </lineage>
</organism>
<dbReference type="GO" id="GO:0000166">
    <property type="term" value="F:nucleotide binding"/>
    <property type="evidence" value="ECO:0007669"/>
    <property type="project" value="InterPro"/>
</dbReference>
<feature type="chain" id="PRO_5037495841" evidence="1">
    <location>
        <begin position="24"/>
        <end position="466"/>
    </location>
</feature>
<dbReference type="PANTHER" id="PTHR43377">
    <property type="entry name" value="BILIVERDIN REDUCTASE A"/>
    <property type="match status" value="1"/>
</dbReference>
<dbReference type="PROSITE" id="PS51318">
    <property type="entry name" value="TAT"/>
    <property type="match status" value="1"/>
</dbReference>
<accession>A0A927FCU4</accession>
<keyword evidence="1" id="KW-0732">Signal</keyword>
<sequence length="466" mass="53168">MNTPQPTPINRRRFIATSSAALAASVVGVRAQSTNTVKLCVAMVGTGVRGTSMWGKSLLEDYGDALEFVALSDINPGRLAYAKRYMGVDCKTFTNFDEMLATVPMDILIVTTVDSTHHEFIVKGLNQGLTVVTEKPMTTDEDKCQQILDAERRSKGKVIVAMNYRYGHLFSELKKMLVERQIGSLTSIDFHWYLNTYHGASYFRRWHGLREKGGTLLLHKSAHHFDLLNWFIDSEPVEVSAFGGLEHYGSANAFRGENCRSCPHKKNCKFYWDITESQRNVDLYISNEKYDGYIRDNCLFRHEIDIFDKMAVQIKYANNVQVSYSLTTYSPFEGFRIAFNGMDGRFETWEGLPWMEQQQEDQAALHAKEMSQNREASLDKYYEIITSMNWGKSEVRKLPHVRSGHWGGDPIMKDQIFRGKKPERDYGQAASLRQGAMSVLIGIAARKSIDEKRIVRIDELTDLKPV</sequence>
<dbReference type="InterPro" id="IPR036291">
    <property type="entry name" value="NAD(P)-bd_dom_sf"/>
</dbReference>
<feature type="signal peptide" evidence="1">
    <location>
        <begin position="1"/>
        <end position="23"/>
    </location>
</feature>
<dbReference type="RefSeq" id="WP_191619576.1">
    <property type="nucleotide sequence ID" value="NZ_JACYFG010000061.1"/>
</dbReference>